<evidence type="ECO:0000256" key="2">
    <source>
        <dbReference type="SAM" id="SignalP"/>
    </source>
</evidence>
<keyword evidence="1" id="KW-1133">Transmembrane helix</keyword>
<dbReference type="PATRIC" id="fig|1280954.3.peg.3092"/>
<comment type="caution">
    <text evidence="3">The sequence shown here is derived from an EMBL/GenBank/DDBJ whole genome shotgun (WGS) entry which is preliminary data.</text>
</comment>
<sequence>MKLRVPTAIAVSLALSLAAPAATFAQEAPSPFRSVEAQTFSANDLQRYGLSDGQIATVQSYQQQGYEVQVMSPEEAAEYTGGMSTNNFLAIVGLVAIVIVVASVL</sequence>
<accession>A0A062V5Y1</accession>
<reference evidence="3 4" key="1">
    <citation type="journal article" date="2014" name="Antonie Van Leeuwenhoek">
        <title>Hyphomonas beringensis sp. nov. and Hyphomonas chukchiensis sp. nov., isolated from surface seawater of the Bering Sea and Chukchi Sea.</title>
        <authorList>
            <person name="Li C."/>
            <person name="Lai Q."/>
            <person name="Li G."/>
            <person name="Dong C."/>
            <person name="Wang J."/>
            <person name="Liao Y."/>
            <person name="Shao Z."/>
        </authorList>
    </citation>
    <scope>NUCLEOTIDE SEQUENCE [LARGE SCALE GENOMIC DNA]</scope>
    <source>
        <strain evidence="3 4">PS728</strain>
    </source>
</reference>
<keyword evidence="1" id="KW-0472">Membrane</keyword>
<keyword evidence="4" id="KW-1185">Reference proteome</keyword>
<proteinExistence type="predicted"/>
<protein>
    <submittedName>
        <fullName evidence="3">Uncharacterized protein</fullName>
    </submittedName>
</protein>
<dbReference type="STRING" id="1280954.HPO_15276"/>
<evidence type="ECO:0000256" key="1">
    <source>
        <dbReference type="SAM" id="Phobius"/>
    </source>
</evidence>
<name>A0A062V5Y1_9PROT</name>
<dbReference type="EMBL" id="ARYM01000020">
    <property type="protein sequence ID" value="KCZ97406.1"/>
    <property type="molecule type" value="Genomic_DNA"/>
</dbReference>
<evidence type="ECO:0000313" key="3">
    <source>
        <dbReference type="EMBL" id="KCZ97406.1"/>
    </source>
</evidence>
<evidence type="ECO:0000313" key="4">
    <source>
        <dbReference type="Proteomes" id="UP000027100"/>
    </source>
</evidence>
<keyword evidence="2" id="KW-0732">Signal</keyword>
<feature type="chain" id="PRO_5001615049" evidence="2">
    <location>
        <begin position="22"/>
        <end position="105"/>
    </location>
</feature>
<dbReference type="OrthoDB" id="9943722at2"/>
<keyword evidence="1" id="KW-0812">Transmembrane</keyword>
<feature type="transmembrane region" description="Helical" evidence="1">
    <location>
        <begin position="88"/>
        <end position="104"/>
    </location>
</feature>
<gene>
    <name evidence="3" type="ORF">HPO_15276</name>
</gene>
<organism evidence="3 4">
    <name type="scientific">Hyphomonas polymorpha PS728</name>
    <dbReference type="NCBI Taxonomy" id="1280954"/>
    <lineage>
        <taxon>Bacteria</taxon>
        <taxon>Pseudomonadati</taxon>
        <taxon>Pseudomonadota</taxon>
        <taxon>Alphaproteobacteria</taxon>
        <taxon>Hyphomonadales</taxon>
        <taxon>Hyphomonadaceae</taxon>
        <taxon>Hyphomonas</taxon>
    </lineage>
</organism>
<dbReference type="AlphaFoldDB" id="A0A062V5Y1"/>
<feature type="signal peptide" evidence="2">
    <location>
        <begin position="1"/>
        <end position="21"/>
    </location>
</feature>
<dbReference type="Proteomes" id="UP000027100">
    <property type="component" value="Unassembled WGS sequence"/>
</dbReference>
<dbReference type="RefSeq" id="WP_035600597.1">
    <property type="nucleotide sequence ID" value="NZ_ARYM01000020.1"/>
</dbReference>